<dbReference type="Pfam" id="PF23030">
    <property type="entry name" value="SCAF11-like_C"/>
    <property type="match status" value="1"/>
</dbReference>
<feature type="region of interest" description="Disordered" evidence="1">
    <location>
        <begin position="119"/>
        <end position="168"/>
    </location>
</feature>
<protein>
    <recommendedName>
        <fullName evidence="2">SFR19-like C-terminal domain-containing protein</fullName>
    </recommendedName>
</protein>
<feature type="region of interest" description="Disordered" evidence="1">
    <location>
        <begin position="427"/>
        <end position="448"/>
    </location>
</feature>
<evidence type="ECO:0000313" key="3">
    <source>
        <dbReference type="EMBL" id="ABK24264.1"/>
    </source>
</evidence>
<dbReference type="GO" id="GO:0006355">
    <property type="term" value="P:regulation of DNA-templated transcription"/>
    <property type="evidence" value="ECO:0007669"/>
    <property type="project" value="InterPro"/>
</dbReference>
<dbReference type="AlphaFoldDB" id="A9NUF3"/>
<feature type="compositionally biased region" description="Polar residues" evidence="1">
    <location>
        <begin position="144"/>
        <end position="168"/>
    </location>
</feature>
<proteinExistence type="evidence at transcript level"/>
<reference evidence="3" key="1">
    <citation type="journal article" date="2008" name="BMC Genomics">
        <title>A conifer genomics resource of 200,000 spruce (Picea spp.) ESTs and 6,464 high-quality, sequence-finished full-length cDNAs for Sitka spruce (Picea sitchensis).</title>
        <authorList>
            <person name="Ralph S.G."/>
            <person name="Chun H.J."/>
            <person name="Kolosova N."/>
            <person name="Cooper D."/>
            <person name="Oddy C."/>
            <person name="Ritland C.E."/>
            <person name="Kirkpatrick R."/>
            <person name="Moore R."/>
            <person name="Barber S."/>
            <person name="Holt R.A."/>
            <person name="Jones S.J."/>
            <person name="Marra M.A."/>
            <person name="Douglas C.J."/>
            <person name="Ritland K."/>
            <person name="Bohlmann J."/>
        </authorList>
    </citation>
    <scope>NUCLEOTIDE SEQUENCE</scope>
    <source>
        <tissue evidence="3">Green portion of the leader tissue</tissue>
    </source>
</reference>
<accession>A9NUF3</accession>
<feature type="region of interest" description="Disordered" evidence="1">
    <location>
        <begin position="319"/>
        <end position="390"/>
    </location>
</feature>
<organism evidence="3">
    <name type="scientific">Picea sitchensis</name>
    <name type="common">Sitka spruce</name>
    <name type="synonym">Pinus sitchensis</name>
    <dbReference type="NCBI Taxonomy" id="3332"/>
    <lineage>
        <taxon>Eukaryota</taxon>
        <taxon>Viridiplantae</taxon>
        <taxon>Streptophyta</taxon>
        <taxon>Embryophyta</taxon>
        <taxon>Tracheophyta</taxon>
        <taxon>Spermatophyta</taxon>
        <taxon>Pinopsida</taxon>
        <taxon>Pinidae</taxon>
        <taxon>Conifers I</taxon>
        <taxon>Pinales</taxon>
        <taxon>Pinaceae</taxon>
        <taxon>Picea</taxon>
    </lineage>
</organism>
<name>A9NUF3_PICSI</name>
<evidence type="ECO:0000256" key="1">
    <source>
        <dbReference type="SAM" id="MobiDB-lite"/>
    </source>
</evidence>
<dbReference type="GO" id="GO:0005694">
    <property type="term" value="C:chromosome"/>
    <property type="evidence" value="ECO:0007669"/>
    <property type="project" value="InterPro"/>
</dbReference>
<dbReference type="InterPro" id="IPR057031">
    <property type="entry name" value="SFR19-like_C"/>
</dbReference>
<evidence type="ECO:0000259" key="2">
    <source>
        <dbReference type="Pfam" id="PF23030"/>
    </source>
</evidence>
<sequence length="533" mass="57896">MFGSAKTTAGRLCLAKKILQLPAAAVKSFAGTKEGLSILNKWILDSMGKDGTQLLRHCVRLLLIVSTDMLAVRQSGIGRTVKEKVCVHTSRDIRAVASQLVKMWIEVFRKEKANGGFKLKQLHGSAPNPSSSDAVKVKSKEQSSGKPSATVVNDVKGNTDQPPSTPINKNLALHSVQVEDGSELKKEANSVVAQTSDQGQPKKSEDCALSELEAAAIAAEEAARAAAAAAAEAYATSEAECSTFRELPKIPSFHKFARREQYVQKEDSDVRKRKWSGGVLGKQDCSSEIDSRSCRVRNWSVDFAATCGNLDSSRLAGSDFGSGNVLPPTDSNKKQRSQSNDVDSHSDLKERSAETGAVDSKSTKSRVQNSGSVTGVKIPDSRAKQPYSLGSHSEVFDQSIQKLNEKCSGKIEQLCIGKARHVNDDKGVAEAGSNRGSPSTKNGHKDETRGAEHIKKGITDYIASLLMPLYKTKKIDRDGYKSIMKKSTIKVMEHNTPAENAMTVSEFLDCKRRNKIRSLVDKFIEKHMASTQL</sequence>
<dbReference type="SUPFAM" id="SSF47676">
    <property type="entry name" value="Conserved domain common to transcription factors TFIIS, elongin A, CRSP70"/>
    <property type="match status" value="1"/>
</dbReference>
<dbReference type="InterPro" id="IPR035441">
    <property type="entry name" value="TFIIS/LEDGF_dom_sf"/>
</dbReference>
<feature type="compositionally biased region" description="Basic and acidic residues" evidence="1">
    <location>
        <begin position="342"/>
        <end position="353"/>
    </location>
</feature>
<feature type="region of interest" description="Disordered" evidence="1">
    <location>
        <begin position="183"/>
        <end position="205"/>
    </location>
</feature>
<dbReference type="EMBL" id="EF084955">
    <property type="protein sequence ID" value="ABK24264.1"/>
    <property type="molecule type" value="mRNA"/>
</dbReference>
<feature type="domain" description="SFR19-like C-terminal" evidence="2">
    <location>
        <begin position="452"/>
        <end position="508"/>
    </location>
</feature>